<name>A0A5C8ZP61_9GAMM</name>
<evidence type="ECO:0000256" key="6">
    <source>
        <dbReference type="ARBA" id="ARBA00022692"/>
    </source>
</evidence>
<dbReference type="Gene3D" id="1.20.950.20">
    <property type="entry name" value="Transmembrane di-heme cytochromes, Chain C"/>
    <property type="match status" value="1"/>
</dbReference>
<dbReference type="GO" id="GO:0005886">
    <property type="term" value="C:plasma membrane"/>
    <property type="evidence" value="ECO:0007669"/>
    <property type="project" value="UniProtKB-SubCell"/>
</dbReference>
<keyword evidence="5" id="KW-0349">Heme</keyword>
<evidence type="ECO:0000256" key="5">
    <source>
        <dbReference type="ARBA" id="ARBA00022617"/>
    </source>
</evidence>
<evidence type="ECO:0000256" key="12">
    <source>
        <dbReference type="ARBA" id="ARBA00037975"/>
    </source>
</evidence>
<dbReference type="PANTHER" id="PTHR30529:SF1">
    <property type="entry name" value="CYTOCHROME B561 HOMOLOG 2"/>
    <property type="match status" value="1"/>
</dbReference>
<accession>A0A5C8ZP61</accession>
<gene>
    <name evidence="15" type="ORF">FV139_19730</name>
</gene>
<keyword evidence="9 13" id="KW-1133">Transmembrane helix</keyword>
<comment type="cofactor">
    <cofactor evidence="1">
        <name>heme b</name>
        <dbReference type="ChEBI" id="CHEBI:60344"/>
    </cofactor>
</comment>
<evidence type="ECO:0000256" key="7">
    <source>
        <dbReference type="ARBA" id="ARBA00022723"/>
    </source>
</evidence>
<keyword evidence="4" id="KW-1003">Cell membrane</keyword>
<protein>
    <submittedName>
        <fullName evidence="15">Cytochrome b</fullName>
    </submittedName>
</protein>
<keyword evidence="11 13" id="KW-0472">Membrane</keyword>
<comment type="caution">
    <text evidence="15">The sequence shown here is derived from an EMBL/GenBank/DDBJ whole genome shotgun (WGS) entry which is preliminary data.</text>
</comment>
<dbReference type="GO" id="GO:0046872">
    <property type="term" value="F:metal ion binding"/>
    <property type="evidence" value="ECO:0007669"/>
    <property type="project" value="UniProtKB-KW"/>
</dbReference>
<feature type="transmembrane region" description="Helical" evidence="13">
    <location>
        <begin position="99"/>
        <end position="119"/>
    </location>
</feature>
<evidence type="ECO:0000256" key="3">
    <source>
        <dbReference type="ARBA" id="ARBA00022448"/>
    </source>
</evidence>
<evidence type="ECO:0000256" key="9">
    <source>
        <dbReference type="ARBA" id="ARBA00022989"/>
    </source>
</evidence>
<evidence type="ECO:0000256" key="13">
    <source>
        <dbReference type="SAM" id="Phobius"/>
    </source>
</evidence>
<dbReference type="GO" id="GO:0020037">
    <property type="term" value="F:heme binding"/>
    <property type="evidence" value="ECO:0007669"/>
    <property type="project" value="TreeGrafter"/>
</dbReference>
<keyword evidence="10" id="KW-0408">Iron</keyword>
<organism evidence="15 16">
    <name type="scientific">Parahaliea maris</name>
    <dbReference type="NCBI Taxonomy" id="2716870"/>
    <lineage>
        <taxon>Bacteria</taxon>
        <taxon>Pseudomonadati</taxon>
        <taxon>Pseudomonadota</taxon>
        <taxon>Gammaproteobacteria</taxon>
        <taxon>Cellvibrionales</taxon>
        <taxon>Halieaceae</taxon>
        <taxon>Parahaliea</taxon>
    </lineage>
</organism>
<feature type="domain" description="Cytochrome b561 bacterial/Ni-hydrogenase" evidence="14">
    <location>
        <begin position="9"/>
        <end position="185"/>
    </location>
</feature>
<evidence type="ECO:0000256" key="11">
    <source>
        <dbReference type="ARBA" id="ARBA00023136"/>
    </source>
</evidence>
<keyword evidence="16" id="KW-1185">Reference proteome</keyword>
<evidence type="ECO:0000256" key="2">
    <source>
        <dbReference type="ARBA" id="ARBA00004651"/>
    </source>
</evidence>
<comment type="subcellular location">
    <subcellularLocation>
        <location evidence="2">Cell membrane</location>
        <topology evidence="2">Multi-pass membrane protein</topology>
    </subcellularLocation>
</comment>
<keyword evidence="8" id="KW-0249">Electron transport</keyword>
<dbReference type="PANTHER" id="PTHR30529">
    <property type="entry name" value="CYTOCHROME B561"/>
    <property type="match status" value="1"/>
</dbReference>
<keyword evidence="6 13" id="KW-0812">Transmembrane</keyword>
<evidence type="ECO:0000256" key="1">
    <source>
        <dbReference type="ARBA" id="ARBA00001970"/>
    </source>
</evidence>
<dbReference type="EMBL" id="VRZA01000010">
    <property type="protein sequence ID" value="TXS89522.1"/>
    <property type="molecule type" value="Genomic_DNA"/>
</dbReference>
<sequence>MNHPQSGGYDKTARILHWLSALCFIIALVIGLYFGTLDYRNNKADYLKFGEVIYWHKTFGTLVFALVFYRLYHRFRSPPPVLPATMPVWMRASSHLSHWSLYGLILVLGASGLIGSDIGNYPVKLFELWYLPQFPGENRPLADSILKVHIWLGNVAAVLVAVHIGASLYHHWVVKDDVLRRMWSGRGQ</sequence>
<dbReference type="Proteomes" id="UP000321039">
    <property type="component" value="Unassembled WGS sequence"/>
</dbReference>
<evidence type="ECO:0000259" key="14">
    <source>
        <dbReference type="Pfam" id="PF01292"/>
    </source>
</evidence>
<keyword evidence="7" id="KW-0479">Metal-binding</keyword>
<feature type="transmembrane region" description="Helical" evidence="13">
    <location>
        <begin position="148"/>
        <end position="172"/>
    </location>
</feature>
<evidence type="ECO:0000313" key="16">
    <source>
        <dbReference type="Proteomes" id="UP000321039"/>
    </source>
</evidence>
<feature type="transmembrane region" description="Helical" evidence="13">
    <location>
        <begin position="15"/>
        <end position="34"/>
    </location>
</feature>
<dbReference type="RefSeq" id="WP_148070214.1">
    <property type="nucleotide sequence ID" value="NZ_VRZA01000010.1"/>
</dbReference>
<evidence type="ECO:0000256" key="4">
    <source>
        <dbReference type="ARBA" id="ARBA00022475"/>
    </source>
</evidence>
<dbReference type="InterPro" id="IPR011577">
    <property type="entry name" value="Cyt_b561_bac/Ni-Hgenase"/>
</dbReference>
<dbReference type="GO" id="GO:0022904">
    <property type="term" value="P:respiratory electron transport chain"/>
    <property type="evidence" value="ECO:0007669"/>
    <property type="project" value="InterPro"/>
</dbReference>
<dbReference type="GO" id="GO:0009055">
    <property type="term" value="F:electron transfer activity"/>
    <property type="evidence" value="ECO:0007669"/>
    <property type="project" value="InterPro"/>
</dbReference>
<evidence type="ECO:0000256" key="8">
    <source>
        <dbReference type="ARBA" id="ARBA00022982"/>
    </source>
</evidence>
<evidence type="ECO:0000313" key="15">
    <source>
        <dbReference type="EMBL" id="TXS89522.1"/>
    </source>
</evidence>
<dbReference type="SUPFAM" id="SSF81342">
    <property type="entry name" value="Transmembrane di-heme cytochromes"/>
    <property type="match status" value="1"/>
</dbReference>
<dbReference type="Pfam" id="PF01292">
    <property type="entry name" value="Ni_hydr_CYTB"/>
    <property type="match status" value="1"/>
</dbReference>
<dbReference type="InterPro" id="IPR052168">
    <property type="entry name" value="Cytochrome_b561_oxidase"/>
</dbReference>
<comment type="similarity">
    <text evidence="12">Belongs to the cytochrome b561 family.</text>
</comment>
<proteinExistence type="inferred from homology"/>
<evidence type="ECO:0000256" key="10">
    <source>
        <dbReference type="ARBA" id="ARBA00023004"/>
    </source>
</evidence>
<dbReference type="InterPro" id="IPR016174">
    <property type="entry name" value="Di-haem_cyt_TM"/>
</dbReference>
<keyword evidence="3" id="KW-0813">Transport</keyword>
<reference evidence="15 16" key="1">
    <citation type="submission" date="2019-08" db="EMBL/GenBank/DDBJ databases">
        <title>Parahaliea maris sp. nov., isolated from the surface seawater.</title>
        <authorList>
            <person name="Liu Y."/>
        </authorList>
    </citation>
    <scope>NUCLEOTIDE SEQUENCE [LARGE SCALE GENOMIC DNA]</scope>
    <source>
        <strain evidence="15 16">HSLHS9</strain>
    </source>
</reference>
<dbReference type="AlphaFoldDB" id="A0A5C8ZP61"/>